<dbReference type="InterPro" id="IPR029044">
    <property type="entry name" value="Nucleotide-diphossugar_trans"/>
</dbReference>
<dbReference type="EMBL" id="CP136925">
    <property type="protein sequence ID" value="WXA13794.1"/>
    <property type="molecule type" value="Genomic_DNA"/>
</dbReference>
<dbReference type="CDD" id="cd00761">
    <property type="entry name" value="Glyco_tranf_GTA_type"/>
    <property type="match status" value="1"/>
</dbReference>
<evidence type="ECO:0000313" key="6">
    <source>
        <dbReference type="Proteomes" id="UP001368318"/>
    </source>
</evidence>
<dbReference type="Proteomes" id="UP001368318">
    <property type="component" value="Chromosome"/>
</dbReference>
<organism evidence="4 6">
    <name type="scientific">Mangrovimonas cancribranchiae</name>
    <dbReference type="NCBI Taxonomy" id="3080055"/>
    <lineage>
        <taxon>Bacteria</taxon>
        <taxon>Pseudomonadati</taxon>
        <taxon>Bacteroidota</taxon>
        <taxon>Flavobacteriia</taxon>
        <taxon>Flavobacteriales</taxon>
        <taxon>Flavobacteriaceae</taxon>
        <taxon>Mangrovimonas</taxon>
    </lineage>
</organism>
<evidence type="ECO:0000313" key="4">
    <source>
        <dbReference type="EMBL" id="WXA03785.1"/>
    </source>
</evidence>
<dbReference type="KEGG" id="mcaa:R3L15_02740"/>
<protein>
    <submittedName>
        <fullName evidence="4">Glycosyltransferase family 2 protein</fullName>
        <ecNumber evidence="4">2.4.-.-</ecNumber>
    </submittedName>
</protein>
<dbReference type="Pfam" id="PF00535">
    <property type="entry name" value="Glycos_transf_2"/>
    <property type="match status" value="1"/>
</dbReference>
<dbReference type="PANTHER" id="PTHR22916:SF51">
    <property type="entry name" value="GLYCOSYLTRANSFERASE EPSH-RELATED"/>
    <property type="match status" value="1"/>
</dbReference>
<dbReference type="AlphaFoldDB" id="A0AAU6P1L9"/>
<evidence type="ECO:0000259" key="3">
    <source>
        <dbReference type="Pfam" id="PF00535"/>
    </source>
</evidence>
<dbReference type="PANTHER" id="PTHR22916">
    <property type="entry name" value="GLYCOSYLTRANSFERASE"/>
    <property type="match status" value="1"/>
</dbReference>
<dbReference type="GO" id="GO:0016758">
    <property type="term" value="F:hexosyltransferase activity"/>
    <property type="evidence" value="ECO:0007669"/>
    <property type="project" value="UniProtKB-ARBA"/>
</dbReference>
<evidence type="ECO:0000313" key="5">
    <source>
        <dbReference type="EMBL" id="WXA13794.1"/>
    </source>
</evidence>
<sequence>MSKNTTLPFVSIIVPCYNVENFINKGLESVLNQSYTNWECLVINDGSKDNTENEIKKWVDKDARFKLISQENKGLSGARNTGLKHAKGDCIYFFDPDDMLDENCLESLTNLYQPSIDIVVGKNASVRNQTTTIINTLEHYNTTNTLLEDKNFVELALKTPFSVVAWNKLYNTSFITTNNLWFKDGFVHEDELWFFETMYYAKNIIFNSKVTYYYNIGNQSSITKNYSLYNLTSYLTVIEDIYTKYYKSEKDNQNKLITGTYILNFQITVVAAFYRFIKKNKNITYKEEGTTLIKRHLGNFKIEDFLKFNAKKTKQYNLFKHYAINNPEKAFRLIRNTNKKSILKRIESWYLKKTTRF</sequence>
<dbReference type="RefSeq" id="WP_338733084.1">
    <property type="nucleotide sequence ID" value="NZ_CP136924.1"/>
</dbReference>
<feature type="domain" description="Glycosyltransferase 2-like" evidence="3">
    <location>
        <begin position="11"/>
        <end position="146"/>
    </location>
</feature>
<dbReference type="InterPro" id="IPR001173">
    <property type="entry name" value="Glyco_trans_2-like"/>
</dbReference>
<keyword evidence="2 4" id="KW-0808">Transferase</keyword>
<accession>A0AAU6P1L9</accession>
<dbReference type="SUPFAM" id="SSF53448">
    <property type="entry name" value="Nucleotide-diphospho-sugar transferases"/>
    <property type="match status" value="1"/>
</dbReference>
<proteinExistence type="predicted"/>
<dbReference type="EMBL" id="CP136924">
    <property type="protein sequence ID" value="WXA03785.1"/>
    <property type="molecule type" value="Genomic_DNA"/>
</dbReference>
<name>A0AAU6P1L9_9FLAO</name>
<dbReference type="Gene3D" id="3.90.550.10">
    <property type="entry name" value="Spore Coat Polysaccharide Biosynthesis Protein SpsA, Chain A"/>
    <property type="match status" value="1"/>
</dbReference>
<keyword evidence="6" id="KW-1185">Reference proteome</keyword>
<evidence type="ECO:0000256" key="2">
    <source>
        <dbReference type="ARBA" id="ARBA00022679"/>
    </source>
</evidence>
<reference evidence="4 6" key="1">
    <citation type="submission" date="2023-10" db="EMBL/GenBank/DDBJ databases">
        <title>Culture-based analysis of two novel bacteria associated with mangrove crab gills.</title>
        <authorList>
            <person name="Yang X."/>
            <person name="Garuglieri E."/>
            <person name="Van Goethem M.W."/>
            <person name="Fusi M."/>
            <person name="Marasco R."/>
            <person name="Daffonchio D.G."/>
        </authorList>
    </citation>
    <scope>NUCLEOTIDE SEQUENCE [LARGE SCALE GENOMIC DNA]</scope>
    <source>
        <strain evidence="5">UG2-1</strain>
        <strain evidence="4">UG2-2</strain>
        <strain evidence="6">UG2_2</strain>
    </source>
</reference>
<dbReference type="EC" id="2.4.-.-" evidence="4"/>
<keyword evidence="1 4" id="KW-0328">Glycosyltransferase</keyword>
<gene>
    <name evidence="5" type="ORF">R3L15_02740</name>
    <name evidence="4" type="ORF">R3L16_04655</name>
</gene>
<evidence type="ECO:0000256" key="1">
    <source>
        <dbReference type="ARBA" id="ARBA00022676"/>
    </source>
</evidence>